<protein>
    <recommendedName>
        <fullName evidence="1">SnoaL-like domain-containing protein</fullName>
    </recommendedName>
</protein>
<reference evidence="2 3" key="1">
    <citation type="submission" date="2023-07" db="EMBL/GenBank/DDBJ databases">
        <title>Comparative genomics of wheat-associated soil bacteria to identify genetic determinants of phenazine resistance.</title>
        <authorList>
            <person name="Mouncey N."/>
        </authorList>
    </citation>
    <scope>NUCLEOTIDE SEQUENCE [LARGE SCALE GENOMIC DNA]</scope>
    <source>
        <strain evidence="2 3">V2I4</strain>
    </source>
</reference>
<comment type="caution">
    <text evidence="2">The sequence shown here is derived from an EMBL/GenBank/DDBJ whole genome shotgun (WGS) entry which is preliminary data.</text>
</comment>
<evidence type="ECO:0000259" key="1">
    <source>
        <dbReference type="Pfam" id="PF12680"/>
    </source>
</evidence>
<organism evidence="2 3">
    <name type="scientific">Streptomyces umbrinus</name>
    <dbReference type="NCBI Taxonomy" id="67370"/>
    <lineage>
        <taxon>Bacteria</taxon>
        <taxon>Bacillati</taxon>
        <taxon>Actinomycetota</taxon>
        <taxon>Actinomycetes</taxon>
        <taxon>Kitasatosporales</taxon>
        <taxon>Streptomycetaceae</taxon>
        <taxon>Streptomyces</taxon>
        <taxon>Streptomyces phaeochromogenes group</taxon>
    </lineage>
</organism>
<dbReference type="Gene3D" id="3.10.450.50">
    <property type="match status" value="1"/>
</dbReference>
<feature type="domain" description="SnoaL-like" evidence="1">
    <location>
        <begin position="14"/>
        <end position="118"/>
    </location>
</feature>
<gene>
    <name evidence="2" type="ORF">QF035_006217</name>
</gene>
<dbReference type="InterPro" id="IPR037401">
    <property type="entry name" value="SnoaL-like"/>
</dbReference>
<evidence type="ECO:0000313" key="3">
    <source>
        <dbReference type="Proteomes" id="UP001230328"/>
    </source>
</evidence>
<dbReference type="EMBL" id="JAUSZI010000002">
    <property type="protein sequence ID" value="MDQ1028635.1"/>
    <property type="molecule type" value="Genomic_DNA"/>
</dbReference>
<dbReference type="RefSeq" id="WP_307523759.1">
    <property type="nucleotide sequence ID" value="NZ_JAUSZI010000002.1"/>
</dbReference>
<sequence>MPVEVPAAQEALLRKMYDVFSTAERDAFIPHCLAPDVNWPNVADGIRLHGHEAVRAYWAAQFAAAHPLVGLEGLRLDEDGRRVVALVRPGLRDATGEHWAEEPVEHVYAFGADGLVSRMDVRRP</sequence>
<dbReference type="InterPro" id="IPR032710">
    <property type="entry name" value="NTF2-like_dom_sf"/>
</dbReference>
<dbReference type="SUPFAM" id="SSF54427">
    <property type="entry name" value="NTF2-like"/>
    <property type="match status" value="1"/>
</dbReference>
<keyword evidence="3" id="KW-1185">Reference proteome</keyword>
<dbReference type="Pfam" id="PF12680">
    <property type="entry name" value="SnoaL_2"/>
    <property type="match status" value="1"/>
</dbReference>
<proteinExistence type="predicted"/>
<dbReference type="Proteomes" id="UP001230328">
    <property type="component" value="Unassembled WGS sequence"/>
</dbReference>
<accession>A0ABU0SYK8</accession>
<name>A0ABU0SYK8_9ACTN</name>
<evidence type="ECO:0000313" key="2">
    <source>
        <dbReference type="EMBL" id="MDQ1028635.1"/>
    </source>
</evidence>